<gene>
    <name evidence="1" type="ORF">CY35_07G018900</name>
</gene>
<evidence type="ECO:0000313" key="2">
    <source>
        <dbReference type="Proteomes" id="UP000828922"/>
    </source>
</evidence>
<comment type="caution">
    <text evidence="1">The sequence shown here is derived from an EMBL/GenBank/DDBJ whole genome shotgun (WGS) entry which is preliminary data.</text>
</comment>
<accession>A0ACB8HJ90</accession>
<protein>
    <submittedName>
        <fullName evidence="1">Uncharacterized protein</fullName>
    </submittedName>
</protein>
<keyword evidence="2" id="KW-1185">Reference proteome</keyword>
<name>A0ACB8HJ90_9BRYO</name>
<proteinExistence type="predicted"/>
<dbReference type="Proteomes" id="UP000828922">
    <property type="component" value="Linkage Group LG07"/>
</dbReference>
<dbReference type="EMBL" id="CM038913">
    <property type="protein sequence ID" value="KAH9556294.1"/>
    <property type="molecule type" value="Genomic_DNA"/>
</dbReference>
<reference evidence="2" key="1">
    <citation type="journal article" date="2022" name="New Phytol.">
        <title>Phylogenomic structure and speciation in an emerging model: the Sphagnum magellanicum complex (Bryophyta).</title>
        <authorList>
            <person name="Shaw A.J."/>
            <person name="Piatkowski B."/>
            <person name="Duffy A.M."/>
            <person name="Aguero B."/>
            <person name="Imwattana K."/>
            <person name="Nieto-Lugilde M."/>
            <person name="Healey A."/>
            <person name="Weston D.J."/>
            <person name="Patel M.N."/>
            <person name="Schmutz J."/>
            <person name="Grimwood J."/>
            <person name="Yavitt J.B."/>
            <person name="Hassel K."/>
            <person name="Stenoien H.K."/>
            <person name="Flatberg K.I."/>
            <person name="Bickford C.P."/>
            <person name="Hicks K.A."/>
        </authorList>
    </citation>
    <scope>NUCLEOTIDE SEQUENCE [LARGE SCALE GENOMIC DNA]</scope>
</reference>
<evidence type="ECO:0000313" key="1">
    <source>
        <dbReference type="EMBL" id="KAH9556294.1"/>
    </source>
</evidence>
<sequence>MASTNDHITNLLSISQISRGTKGPVLTVQCPSEYQNRGLQVYAAKPVNINGSYISVHSEPTHVAVVDVSESSTDPSTSILMVLTMAIPVAQISWSMLFPSRGSTVVAVVGQVLGWILGWLTLQLLATRYLVLGHLRELLGIDVMQAELVAQTTWRWQKKTEMVGSWKAKIYDMHNVQVGGAQYAKIWSNGCSC</sequence>
<organism evidence="1 2">
    <name type="scientific">Sphagnum magellanicum</name>
    <dbReference type="NCBI Taxonomy" id="128215"/>
    <lineage>
        <taxon>Eukaryota</taxon>
        <taxon>Viridiplantae</taxon>
        <taxon>Streptophyta</taxon>
        <taxon>Embryophyta</taxon>
        <taxon>Bryophyta</taxon>
        <taxon>Sphagnophytina</taxon>
        <taxon>Sphagnopsida</taxon>
        <taxon>Sphagnales</taxon>
        <taxon>Sphagnaceae</taxon>
        <taxon>Sphagnum</taxon>
    </lineage>
</organism>